<dbReference type="Gene3D" id="1.10.260.40">
    <property type="entry name" value="lambda repressor-like DNA-binding domains"/>
    <property type="match status" value="1"/>
</dbReference>
<gene>
    <name evidence="2" type="ORF">SAMN02745117_01346</name>
</gene>
<dbReference type="InterPro" id="IPR001387">
    <property type="entry name" value="Cro/C1-type_HTH"/>
</dbReference>
<dbReference type="SUPFAM" id="SSF47413">
    <property type="entry name" value="lambda repressor-like DNA-binding domains"/>
    <property type="match status" value="1"/>
</dbReference>
<proteinExistence type="predicted"/>
<organism evidence="2 3">
    <name type="scientific">Lampropedia hyalina DSM 16112</name>
    <dbReference type="NCBI Taxonomy" id="1122156"/>
    <lineage>
        <taxon>Bacteria</taxon>
        <taxon>Pseudomonadati</taxon>
        <taxon>Pseudomonadota</taxon>
        <taxon>Betaproteobacteria</taxon>
        <taxon>Burkholderiales</taxon>
        <taxon>Comamonadaceae</taxon>
        <taxon>Lampropedia</taxon>
    </lineage>
</organism>
<dbReference type="AlphaFoldDB" id="A0A1M4Z000"/>
<evidence type="ECO:0000259" key="1">
    <source>
        <dbReference type="PROSITE" id="PS50943"/>
    </source>
</evidence>
<reference evidence="2 3" key="1">
    <citation type="submission" date="2016-11" db="EMBL/GenBank/DDBJ databases">
        <authorList>
            <person name="Jaros S."/>
            <person name="Januszkiewicz K."/>
            <person name="Wedrychowicz H."/>
        </authorList>
    </citation>
    <scope>NUCLEOTIDE SEQUENCE [LARGE SCALE GENOMIC DNA]</scope>
    <source>
        <strain evidence="2 3">DSM 16112</strain>
    </source>
</reference>
<dbReference type="Proteomes" id="UP000184327">
    <property type="component" value="Unassembled WGS sequence"/>
</dbReference>
<dbReference type="Pfam" id="PF01381">
    <property type="entry name" value="HTH_3"/>
    <property type="match status" value="1"/>
</dbReference>
<evidence type="ECO:0000313" key="3">
    <source>
        <dbReference type="Proteomes" id="UP000184327"/>
    </source>
</evidence>
<dbReference type="PROSITE" id="PS50943">
    <property type="entry name" value="HTH_CROC1"/>
    <property type="match status" value="1"/>
</dbReference>
<sequence length="71" mass="8246">MLAFWVRLHRVQKGWSQERLALECELDRTYISGLERSRWNVSLANIERIAQALGVEVWTLLKPPSVQDLPA</sequence>
<dbReference type="CDD" id="cd00093">
    <property type="entry name" value="HTH_XRE"/>
    <property type="match status" value="1"/>
</dbReference>
<dbReference type="SMART" id="SM00530">
    <property type="entry name" value="HTH_XRE"/>
    <property type="match status" value="1"/>
</dbReference>
<name>A0A1M4Z000_9BURK</name>
<feature type="domain" description="HTH cro/C1-type" evidence="1">
    <location>
        <begin position="6"/>
        <end position="60"/>
    </location>
</feature>
<keyword evidence="3" id="KW-1185">Reference proteome</keyword>
<dbReference type="STRING" id="1122156.SAMN02745117_01346"/>
<evidence type="ECO:0000313" key="2">
    <source>
        <dbReference type="EMBL" id="SHF11381.1"/>
    </source>
</evidence>
<dbReference type="EMBL" id="FQUZ01000013">
    <property type="protein sequence ID" value="SHF11381.1"/>
    <property type="molecule type" value="Genomic_DNA"/>
</dbReference>
<protein>
    <submittedName>
        <fullName evidence="2">Helix-turn-helix</fullName>
    </submittedName>
</protein>
<accession>A0A1M4Z000</accession>
<dbReference type="GO" id="GO:0003677">
    <property type="term" value="F:DNA binding"/>
    <property type="evidence" value="ECO:0007669"/>
    <property type="project" value="InterPro"/>
</dbReference>
<dbReference type="InterPro" id="IPR010982">
    <property type="entry name" value="Lambda_DNA-bd_dom_sf"/>
</dbReference>